<protein>
    <recommendedName>
        <fullName evidence="4">Rho termination factor N-terminal domain-containing protein</fullName>
    </recommendedName>
</protein>
<keyword evidence="2" id="KW-0812">Transmembrane</keyword>
<dbReference type="EMBL" id="MN740675">
    <property type="protein sequence ID" value="QHS80152.1"/>
    <property type="molecule type" value="Genomic_DNA"/>
</dbReference>
<organism evidence="3">
    <name type="scientific">viral metagenome</name>
    <dbReference type="NCBI Taxonomy" id="1070528"/>
    <lineage>
        <taxon>unclassified sequences</taxon>
        <taxon>metagenomes</taxon>
        <taxon>organismal metagenomes</taxon>
    </lineage>
</organism>
<keyword evidence="2" id="KW-1133">Transmembrane helix</keyword>
<accession>A0A6C0AK95</accession>
<evidence type="ECO:0000313" key="3">
    <source>
        <dbReference type="EMBL" id="QHS80152.1"/>
    </source>
</evidence>
<feature type="region of interest" description="Disordered" evidence="1">
    <location>
        <begin position="85"/>
        <end position="124"/>
    </location>
</feature>
<evidence type="ECO:0000256" key="2">
    <source>
        <dbReference type="SAM" id="Phobius"/>
    </source>
</evidence>
<proteinExistence type="predicted"/>
<feature type="region of interest" description="Disordered" evidence="1">
    <location>
        <begin position="170"/>
        <end position="208"/>
    </location>
</feature>
<evidence type="ECO:0008006" key="4">
    <source>
        <dbReference type="Google" id="ProtNLM"/>
    </source>
</evidence>
<name>A0A6C0AK95_9ZZZZ</name>
<feature type="compositionally biased region" description="Acidic residues" evidence="1">
    <location>
        <begin position="179"/>
        <end position="202"/>
    </location>
</feature>
<evidence type="ECO:0000256" key="1">
    <source>
        <dbReference type="SAM" id="MobiDB-lite"/>
    </source>
</evidence>
<sequence length="245" mass="27800">MISRELAINLGITLVFSIGLFFYFNSKVNKVENKVNAVFEIIQEQQKAINNHNMEYSAHETKENMGEFMKMEEVLETANDLVEISEDDSGDSDDDDSGDSDGDDSDGDDSDEDDEDKKTLTLIDNTNDVVEEVNIEPINLETNSLRNASDETVTIEPPQNLNISELLIQKSNEQQQDNDSLENDSLENDSLDDISSDIEDNEEKEKKSLDKLTVQELKDLAKERNLKRYKSLTKPKLIELIEKAE</sequence>
<feature type="transmembrane region" description="Helical" evidence="2">
    <location>
        <begin position="6"/>
        <end position="24"/>
    </location>
</feature>
<feature type="compositionally biased region" description="Acidic residues" evidence="1">
    <location>
        <begin position="85"/>
        <end position="115"/>
    </location>
</feature>
<keyword evidence="2" id="KW-0472">Membrane</keyword>
<dbReference type="AlphaFoldDB" id="A0A6C0AK95"/>
<reference evidence="3" key="1">
    <citation type="journal article" date="2020" name="Nature">
        <title>Giant virus diversity and host interactions through global metagenomics.</title>
        <authorList>
            <person name="Schulz F."/>
            <person name="Roux S."/>
            <person name="Paez-Espino D."/>
            <person name="Jungbluth S."/>
            <person name="Walsh D.A."/>
            <person name="Denef V.J."/>
            <person name="McMahon K.D."/>
            <person name="Konstantinidis K.T."/>
            <person name="Eloe-Fadrosh E.A."/>
            <person name="Kyrpides N.C."/>
            <person name="Woyke T."/>
        </authorList>
    </citation>
    <scope>NUCLEOTIDE SEQUENCE</scope>
    <source>
        <strain evidence="3">GVMAG-S-1039698-54</strain>
    </source>
</reference>